<reference evidence="2 3" key="1">
    <citation type="submission" date="2018-02" db="EMBL/GenBank/DDBJ databases">
        <title>8 Nocardia nova and 1 Nocardia cyriacigeorgica strain used for evolution to TMP-SMX.</title>
        <authorList>
            <person name="Mehta H."/>
            <person name="Weng J."/>
            <person name="Shamoo Y."/>
        </authorList>
    </citation>
    <scope>NUCLEOTIDE SEQUENCE [LARGE SCALE GENOMIC DNA]</scope>
    <source>
        <strain evidence="2 3">MDA3139</strain>
    </source>
</reference>
<comment type="caution">
    <text evidence="2">The sequence shown here is derived from an EMBL/GenBank/DDBJ whole genome shotgun (WGS) entry which is preliminary data.</text>
</comment>
<dbReference type="Proteomes" id="UP000239874">
    <property type="component" value="Unassembled WGS sequence"/>
</dbReference>
<gene>
    <name evidence="2" type="ORF">C5E45_08655</name>
</gene>
<accession>A0A2S6ASW0</accession>
<evidence type="ECO:0000313" key="2">
    <source>
        <dbReference type="EMBL" id="PPJ38357.1"/>
    </source>
</evidence>
<evidence type="ECO:0008006" key="4">
    <source>
        <dbReference type="Google" id="ProtNLM"/>
    </source>
</evidence>
<name>A0A2S6ASW0_9NOCA</name>
<dbReference type="AlphaFoldDB" id="A0A2S6ASW0"/>
<feature type="transmembrane region" description="Helical" evidence="1">
    <location>
        <begin position="43"/>
        <end position="69"/>
    </location>
</feature>
<sequence length="123" mass="12524">MSCVAAGCAILSSAGTVPAEIRTVGVSQVHSVASRTRRTTLTGWLLAAGVGFAAVFAPTATATAAPAFISCPAGDYENVDHACVPRPGSDPDGATAQCSDGTYSYSRHRSGTCSHHGGVERWL</sequence>
<organism evidence="2 3">
    <name type="scientific">Nocardia nova</name>
    <dbReference type="NCBI Taxonomy" id="37330"/>
    <lineage>
        <taxon>Bacteria</taxon>
        <taxon>Bacillati</taxon>
        <taxon>Actinomycetota</taxon>
        <taxon>Actinomycetes</taxon>
        <taxon>Mycobacteriales</taxon>
        <taxon>Nocardiaceae</taxon>
        <taxon>Nocardia</taxon>
    </lineage>
</organism>
<dbReference type="EMBL" id="PSZC01000005">
    <property type="protein sequence ID" value="PPJ38357.1"/>
    <property type="molecule type" value="Genomic_DNA"/>
</dbReference>
<dbReference type="Pfam" id="PF12587">
    <property type="entry name" value="DUF3761"/>
    <property type="match status" value="1"/>
</dbReference>
<evidence type="ECO:0000313" key="3">
    <source>
        <dbReference type="Proteomes" id="UP000239874"/>
    </source>
</evidence>
<dbReference type="InterPro" id="IPR022236">
    <property type="entry name" value="DUF3761"/>
</dbReference>
<keyword evidence="1" id="KW-0472">Membrane</keyword>
<keyword evidence="1" id="KW-1133">Transmembrane helix</keyword>
<evidence type="ECO:0000256" key="1">
    <source>
        <dbReference type="SAM" id="Phobius"/>
    </source>
</evidence>
<keyword evidence="1" id="KW-0812">Transmembrane</keyword>
<protein>
    <recommendedName>
        <fullName evidence="4">DUF3761 domain-containing protein</fullName>
    </recommendedName>
</protein>
<proteinExistence type="predicted"/>